<keyword evidence="16" id="KW-1185">Reference proteome</keyword>
<keyword evidence="7 12" id="KW-0798">TonB box</keyword>
<accession>A0A1R4H9E3</accession>
<dbReference type="Proteomes" id="UP000195442">
    <property type="component" value="Unassembled WGS sequence"/>
</dbReference>
<protein>
    <submittedName>
        <fullName evidence="15">TonB-dependent receptor plug</fullName>
    </submittedName>
</protein>
<feature type="domain" description="TonB-dependent receptor-like beta-barrel" evidence="13">
    <location>
        <begin position="260"/>
        <end position="636"/>
    </location>
</feature>
<organism evidence="15 16">
    <name type="scientific">Crenothrix polyspora</name>
    <dbReference type="NCBI Taxonomy" id="360316"/>
    <lineage>
        <taxon>Bacteria</taxon>
        <taxon>Pseudomonadati</taxon>
        <taxon>Pseudomonadota</taxon>
        <taxon>Gammaproteobacteria</taxon>
        <taxon>Methylococcales</taxon>
        <taxon>Crenotrichaceae</taxon>
        <taxon>Crenothrix</taxon>
    </lineage>
</organism>
<dbReference type="RefSeq" id="WP_087147135.1">
    <property type="nucleotide sequence ID" value="NZ_FUKJ01000219.1"/>
</dbReference>
<keyword evidence="8 11" id="KW-0472">Membrane</keyword>
<dbReference type="GO" id="GO:0015344">
    <property type="term" value="F:siderophore uptake transmembrane transporter activity"/>
    <property type="evidence" value="ECO:0007669"/>
    <property type="project" value="TreeGrafter"/>
</dbReference>
<evidence type="ECO:0000256" key="2">
    <source>
        <dbReference type="ARBA" id="ARBA00008143"/>
    </source>
</evidence>
<name>A0A1R4H9E3_9GAMM</name>
<dbReference type="InterPro" id="IPR039426">
    <property type="entry name" value="TonB-dep_rcpt-like"/>
</dbReference>
<dbReference type="InterPro" id="IPR000531">
    <property type="entry name" value="Beta-barrel_TonB"/>
</dbReference>
<evidence type="ECO:0000256" key="12">
    <source>
        <dbReference type="RuleBase" id="RU003357"/>
    </source>
</evidence>
<dbReference type="Gene3D" id="2.40.170.20">
    <property type="entry name" value="TonB-dependent receptor, beta-barrel domain"/>
    <property type="match status" value="1"/>
</dbReference>
<dbReference type="EMBL" id="FUKJ01000219">
    <property type="protein sequence ID" value="SJM92843.1"/>
    <property type="molecule type" value="Genomic_DNA"/>
</dbReference>
<evidence type="ECO:0000256" key="4">
    <source>
        <dbReference type="ARBA" id="ARBA00022452"/>
    </source>
</evidence>
<keyword evidence="9 15" id="KW-0675">Receptor</keyword>
<reference evidence="16" key="1">
    <citation type="submission" date="2017-02" db="EMBL/GenBank/DDBJ databases">
        <authorList>
            <person name="Daims H."/>
        </authorList>
    </citation>
    <scope>NUCLEOTIDE SEQUENCE [LARGE SCALE GENOMIC DNA]</scope>
</reference>
<evidence type="ECO:0000313" key="16">
    <source>
        <dbReference type="Proteomes" id="UP000195442"/>
    </source>
</evidence>
<keyword evidence="6" id="KW-0732">Signal</keyword>
<evidence type="ECO:0000256" key="9">
    <source>
        <dbReference type="ARBA" id="ARBA00023170"/>
    </source>
</evidence>
<dbReference type="InterPro" id="IPR037066">
    <property type="entry name" value="Plug_dom_sf"/>
</dbReference>
<dbReference type="InterPro" id="IPR036942">
    <property type="entry name" value="Beta-barrel_TonB_sf"/>
</dbReference>
<dbReference type="GO" id="GO:0044718">
    <property type="term" value="P:siderophore transmembrane transport"/>
    <property type="evidence" value="ECO:0007669"/>
    <property type="project" value="TreeGrafter"/>
</dbReference>
<comment type="subcellular location">
    <subcellularLocation>
        <location evidence="1 11">Cell outer membrane</location>
        <topology evidence="1 11">Multi-pass membrane protein</topology>
    </subcellularLocation>
</comment>
<dbReference type="PROSITE" id="PS52016">
    <property type="entry name" value="TONB_DEPENDENT_REC_3"/>
    <property type="match status" value="1"/>
</dbReference>
<dbReference type="Pfam" id="PF07715">
    <property type="entry name" value="Plug"/>
    <property type="match status" value="1"/>
</dbReference>
<keyword evidence="5 11" id="KW-0812">Transmembrane</keyword>
<dbReference type="AlphaFoldDB" id="A0A1R4H9E3"/>
<keyword evidence="4 11" id="KW-1134">Transmembrane beta strand</keyword>
<keyword evidence="3 11" id="KW-0813">Transport</keyword>
<dbReference type="PANTHER" id="PTHR30069:SF29">
    <property type="entry name" value="HEMOGLOBIN AND HEMOGLOBIN-HAPTOGLOBIN-BINDING PROTEIN 1-RELATED"/>
    <property type="match status" value="1"/>
</dbReference>
<evidence type="ECO:0000256" key="1">
    <source>
        <dbReference type="ARBA" id="ARBA00004571"/>
    </source>
</evidence>
<dbReference type="GO" id="GO:0009279">
    <property type="term" value="C:cell outer membrane"/>
    <property type="evidence" value="ECO:0007669"/>
    <property type="project" value="UniProtKB-SubCell"/>
</dbReference>
<evidence type="ECO:0000256" key="6">
    <source>
        <dbReference type="ARBA" id="ARBA00022729"/>
    </source>
</evidence>
<evidence type="ECO:0000256" key="7">
    <source>
        <dbReference type="ARBA" id="ARBA00023077"/>
    </source>
</evidence>
<dbReference type="OrthoDB" id="9815954at2"/>
<evidence type="ECO:0000259" key="14">
    <source>
        <dbReference type="Pfam" id="PF07715"/>
    </source>
</evidence>
<keyword evidence="10 11" id="KW-0998">Cell outer membrane</keyword>
<dbReference type="PANTHER" id="PTHR30069">
    <property type="entry name" value="TONB-DEPENDENT OUTER MEMBRANE RECEPTOR"/>
    <property type="match status" value="1"/>
</dbReference>
<evidence type="ECO:0000256" key="5">
    <source>
        <dbReference type="ARBA" id="ARBA00022692"/>
    </source>
</evidence>
<proteinExistence type="inferred from homology"/>
<comment type="similarity">
    <text evidence="2">Belongs to the TonB-dependent receptor family. Hemoglobin/haptoglobin binding protein subfamily.</text>
</comment>
<evidence type="ECO:0000256" key="10">
    <source>
        <dbReference type="ARBA" id="ARBA00023237"/>
    </source>
</evidence>
<evidence type="ECO:0000256" key="3">
    <source>
        <dbReference type="ARBA" id="ARBA00022448"/>
    </source>
</evidence>
<sequence length="669" mass="76269">MVTKTFKRKISIREVCRQVLFCGGVLSYEQNAFAQEASQLLDLPLDQLVNVEVTTASRFKQKSSEAPSAVDVVTAQDIRSYGWRTLADALSAMRGLNVRNDRSYSYLGIRGFSHTGDFNSRVLIMIDGRRMNDAIYDGATIAEEFLLDMNLIDRIEYIPGSGSSVYGANALLGVINVITKQGKDFNGVRVSGEAGSLDTYRGRATFGKQWKNGADLLINGSRFFSHGEEQLFFPKSSSATGGIAQDMDIERSSRLFGKLSYQDFTLRAGYVNRYKRIPTGPISNDNRLYNVDRQYYVDLDYNTQINSNLGMEARAFHHWYDYHSITPYDGNWGVAPLNPIVNFDAVDSRWWGGELKLTGTQFKSHKWVAGVEVQYDQRQHLINYDINHKNFSNNHGWRAGVYAQDEWRITDSLLINVGLRLDHHHMIQNLQLHPRIGLIWDVTPTLTTKLLYGSAFRAPNVYERDLNIPAFNFLKNPNNKEELIHSYEAVAEWYAGKGVKLLGTLFYNDLKQVLVQNTDGQFINSGAYQTYGFELGGEKRWDNGRHLKLTWTHNYTRDENLNGGSWAPDSPKNLVKLHYAEPLFNDTLRLGFEELFVDRRRTLDNNIAPSYHLLNINLAFTKPIYGFQPTLGIYNVLGHHYRVLGGPINNQDTLAMDGRTVRFRLEYGF</sequence>
<evidence type="ECO:0000256" key="8">
    <source>
        <dbReference type="ARBA" id="ARBA00023136"/>
    </source>
</evidence>
<evidence type="ECO:0000313" key="15">
    <source>
        <dbReference type="EMBL" id="SJM92843.1"/>
    </source>
</evidence>
<dbReference type="Gene3D" id="2.170.130.10">
    <property type="entry name" value="TonB-dependent receptor, plug domain"/>
    <property type="match status" value="1"/>
</dbReference>
<dbReference type="InterPro" id="IPR012910">
    <property type="entry name" value="Plug_dom"/>
</dbReference>
<feature type="domain" description="TonB-dependent receptor plug" evidence="14">
    <location>
        <begin position="64"/>
        <end position="174"/>
    </location>
</feature>
<dbReference type="Pfam" id="PF00593">
    <property type="entry name" value="TonB_dep_Rec_b-barrel"/>
    <property type="match status" value="1"/>
</dbReference>
<evidence type="ECO:0000259" key="13">
    <source>
        <dbReference type="Pfam" id="PF00593"/>
    </source>
</evidence>
<dbReference type="SUPFAM" id="SSF56935">
    <property type="entry name" value="Porins"/>
    <property type="match status" value="1"/>
</dbReference>
<gene>
    <name evidence="15" type="ORF">CRENPOLYSF2_2960002</name>
</gene>
<evidence type="ECO:0000256" key="11">
    <source>
        <dbReference type="PROSITE-ProRule" id="PRU01360"/>
    </source>
</evidence>